<dbReference type="Proteomes" id="UP000003178">
    <property type="component" value="Unassembled WGS sequence"/>
</dbReference>
<dbReference type="RefSeq" id="WP_006440989.1">
    <property type="nucleotide sequence ID" value="NZ_DS995361.1"/>
</dbReference>
<protein>
    <submittedName>
        <fullName evidence="1">Uncharacterized protein</fullName>
    </submittedName>
</protein>
<dbReference type="EMBL" id="ABWP01000084">
    <property type="protein sequence ID" value="EEA84234.1"/>
    <property type="molecule type" value="Genomic_DNA"/>
</dbReference>
<comment type="caution">
    <text evidence="1">The sequence shown here is derived from an EMBL/GenBank/DDBJ whole genome shotgun (WGS) entry which is preliminary data.</text>
</comment>
<organism evidence="1 2">
    <name type="scientific">Peptacetobacter hiranonis (strain DSM 13275 / JCM 10541 / KCTC 15199 / TO-931)</name>
    <name type="common">Clostridium hiranonis</name>
    <dbReference type="NCBI Taxonomy" id="500633"/>
    <lineage>
        <taxon>Bacteria</taxon>
        <taxon>Bacillati</taxon>
        <taxon>Bacillota</taxon>
        <taxon>Clostridia</taxon>
        <taxon>Peptostreptococcales</taxon>
        <taxon>Peptostreptococcaceae</taxon>
        <taxon>Peptacetobacter</taxon>
    </lineage>
</organism>
<sequence>MNKNVIEKLSELIKSIEDFSKEHNRGDFPLRDRILEELSEDEILEDIIDCIFDEYAVWYDYMLIEAKELQNLLDCDNVDEEHLYNRLEWFEDDFLERKHILQFEDLIDFIDFALDNLLNELN</sequence>
<dbReference type="HOGENOM" id="CLU_2022691_0_0_9"/>
<reference evidence="1 2" key="1">
    <citation type="submission" date="2008-09" db="EMBL/GenBank/DDBJ databases">
        <authorList>
            <person name="Fulton L."/>
            <person name="Clifton S."/>
            <person name="Fulton B."/>
            <person name="Xu J."/>
            <person name="Minx P."/>
            <person name="Pepin K.H."/>
            <person name="Johnson M."/>
            <person name="Thiruvilangam P."/>
            <person name="Bhonagiri V."/>
            <person name="Nash W.E."/>
            <person name="Mardis E.R."/>
            <person name="Wilson R.K."/>
        </authorList>
    </citation>
    <scope>NUCLEOTIDE SEQUENCE [LARGE SCALE GENOMIC DNA]</scope>
    <source>
        <strain evidence="1 2">DSM 13275</strain>
    </source>
</reference>
<proteinExistence type="predicted"/>
<gene>
    <name evidence="1" type="ORF">CLOHIR_02151</name>
</gene>
<dbReference type="STRING" id="500633.CLOHIR_02151"/>
<reference evidence="1 2" key="2">
    <citation type="submission" date="2008-10" db="EMBL/GenBank/DDBJ databases">
        <title>Draft genome sequence of Clostridium hiranonis (DSM 13275).</title>
        <authorList>
            <person name="Sudarsanam P."/>
            <person name="Ley R."/>
            <person name="Guruge J."/>
            <person name="Turnbaugh P.J."/>
            <person name="Mahowald M."/>
            <person name="Liep D."/>
            <person name="Gordon J."/>
        </authorList>
    </citation>
    <scope>NUCLEOTIDE SEQUENCE [LARGE SCALE GENOMIC DNA]</scope>
    <source>
        <strain evidence="1 2">DSM 13275</strain>
    </source>
</reference>
<accession>B6G1Y9</accession>
<dbReference type="AlphaFoldDB" id="B6G1Y9"/>
<evidence type="ECO:0000313" key="1">
    <source>
        <dbReference type="EMBL" id="EEA84234.1"/>
    </source>
</evidence>
<name>B6G1Y9_PEPHT</name>
<evidence type="ECO:0000313" key="2">
    <source>
        <dbReference type="Proteomes" id="UP000003178"/>
    </source>
</evidence>
<keyword evidence="2" id="KW-1185">Reference proteome</keyword>